<dbReference type="KEGG" id="vg:22109722"/>
<accession>A0A076YQB3</accession>
<dbReference type="RefSeq" id="YP_009099912.1">
    <property type="nucleotide sequence ID" value="NC_025429.1"/>
</dbReference>
<organism evidence="1 2">
    <name type="scientific">Rhizobium phage vB_RleM_P10VF</name>
    <dbReference type="NCBI Taxonomy" id="1527770"/>
    <lineage>
        <taxon>Viruses</taxon>
        <taxon>Duplodnaviria</taxon>
        <taxon>Heunggongvirae</taxon>
        <taxon>Uroviricota</taxon>
        <taxon>Caudoviricetes</taxon>
        <taxon>Pootjesviridae</taxon>
        <taxon>Innesvirus</taxon>
        <taxon>Innesvirus P10VF</taxon>
    </lineage>
</organism>
<evidence type="ECO:0000313" key="1">
    <source>
        <dbReference type="EMBL" id="AIK68386.1"/>
    </source>
</evidence>
<proteinExistence type="predicted"/>
<protein>
    <submittedName>
        <fullName evidence="1">Uncharacterized protein</fullName>
    </submittedName>
</protein>
<evidence type="ECO:0000313" key="2">
    <source>
        <dbReference type="Proteomes" id="UP000204140"/>
    </source>
</evidence>
<dbReference type="Proteomes" id="UP000204140">
    <property type="component" value="Segment"/>
</dbReference>
<dbReference type="OrthoDB" id="37573at10239"/>
<dbReference type="GeneID" id="22109722"/>
<gene>
    <name evidence="1" type="ORF">P10VF_173</name>
</gene>
<keyword evidence="2" id="KW-1185">Reference proteome</keyword>
<dbReference type="EMBL" id="KM199770">
    <property type="protein sequence ID" value="AIK68386.1"/>
    <property type="molecule type" value="Genomic_DNA"/>
</dbReference>
<name>A0A076YQB3_9CAUD</name>
<sequence>MLSDMPSTYTAADFVRVHAYEPEVQRAIRDWYYERNIGQNDPVAILLTKQNITYTLTVLSTFISTRETVDLIKIESTVPDDVPARFVMSSSGFTRIWSAGNNSKIETLQETRISNEGENVVMYKSRSGEFLYFNLGLLGEV</sequence>
<reference evidence="1 2" key="1">
    <citation type="submission" date="2014-07" db="EMBL/GenBank/DDBJ databases">
        <title>Isolation and characterization of Rhizobium leguminosarum phages from western Canadian soils and complete genome sequences of rhizobiophages vB_RleS_L338C and vB_RleM_P10VF.</title>
        <authorList>
            <person name="Restrepo-Cordoba M."/>
            <person name="Halmillawewa A.P."/>
            <person name="Perry B."/>
            <person name="Hynes M.F."/>
            <person name="Yost C.K."/>
        </authorList>
    </citation>
    <scope>NUCLEOTIDE SEQUENCE [LARGE SCALE GENOMIC DNA]</scope>
</reference>